<comment type="catalytic activity">
    <reaction evidence="1">
        <text>L-glutamyl-tRNA(Gln) + L-glutamine + ATP + H2O = L-glutaminyl-tRNA(Gln) + L-glutamate + ADP + phosphate + H(+)</text>
        <dbReference type="Rhea" id="RHEA:17521"/>
        <dbReference type="Rhea" id="RHEA-COMP:9681"/>
        <dbReference type="Rhea" id="RHEA-COMP:9684"/>
        <dbReference type="ChEBI" id="CHEBI:15377"/>
        <dbReference type="ChEBI" id="CHEBI:15378"/>
        <dbReference type="ChEBI" id="CHEBI:29985"/>
        <dbReference type="ChEBI" id="CHEBI:30616"/>
        <dbReference type="ChEBI" id="CHEBI:43474"/>
        <dbReference type="ChEBI" id="CHEBI:58359"/>
        <dbReference type="ChEBI" id="CHEBI:78520"/>
        <dbReference type="ChEBI" id="CHEBI:78521"/>
        <dbReference type="ChEBI" id="CHEBI:456216"/>
    </reaction>
</comment>
<name>A0A0N9HTU5_9BACT</name>
<dbReference type="HAMAP" id="MF_00122">
    <property type="entry name" value="GatC"/>
    <property type="match status" value="1"/>
</dbReference>
<dbReference type="Gene3D" id="1.10.20.60">
    <property type="entry name" value="Glu-tRNAGln amidotransferase C subunit, N-terminal domain"/>
    <property type="match status" value="1"/>
</dbReference>
<dbReference type="GO" id="GO:0006412">
    <property type="term" value="P:translation"/>
    <property type="evidence" value="ECO:0007669"/>
    <property type="project" value="UniProtKB-UniRule"/>
</dbReference>
<dbReference type="SUPFAM" id="SSF141000">
    <property type="entry name" value="Glu-tRNAGln amidotransferase C subunit"/>
    <property type="match status" value="1"/>
</dbReference>
<sequence length="83" mass="9132">MARLARLELSDDDVAKFQEQLSDILEAVSKVSELDLSDVPPTAHPLAIANAWAEDEPHDCLPLDDVFANAPDRDGDYFRTPPA</sequence>
<dbReference type="NCBIfam" id="TIGR00135">
    <property type="entry name" value="gatC"/>
    <property type="match status" value="1"/>
</dbReference>
<keyword evidence="1" id="KW-0648">Protein biosynthesis</keyword>
<keyword evidence="1" id="KW-0547">Nucleotide-binding</keyword>
<keyword evidence="1" id="KW-0067">ATP-binding</keyword>
<dbReference type="EC" id="6.3.5.-" evidence="1"/>
<dbReference type="Pfam" id="PF02686">
    <property type="entry name" value="GatC"/>
    <property type="match status" value="1"/>
</dbReference>
<comment type="catalytic activity">
    <reaction evidence="1">
        <text>L-aspartyl-tRNA(Asn) + L-glutamine + ATP + H2O = L-asparaginyl-tRNA(Asn) + L-glutamate + ADP + phosphate + 2 H(+)</text>
        <dbReference type="Rhea" id="RHEA:14513"/>
        <dbReference type="Rhea" id="RHEA-COMP:9674"/>
        <dbReference type="Rhea" id="RHEA-COMP:9677"/>
        <dbReference type="ChEBI" id="CHEBI:15377"/>
        <dbReference type="ChEBI" id="CHEBI:15378"/>
        <dbReference type="ChEBI" id="CHEBI:29985"/>
        <dbReference type="ChEBI" id="CHEBI:30616"/>
        <dbReference type="ChEBI" id="CHEBI:43474"/>
        <dbReference type="ChEBI" id="CHEBI:58359"/>
        <dbReference type="ChEBI" id="CHEBI:78515"/>
        <dbReference type="ChEBI" id="CHEBI:78516"/>
        <dbReference type="ChEBI" id="CHEBI:456216"/>
    </reaction>
</comment>
<dbReference type="GO" id="GO:0006450">
    <property type="term" value="P:regulation of translational fidelity"/>
    <property type="evidence" value="ECO:0007669"/>
    <property type="project" value="InterPro"/>
</dbReference>
<gene>
    <name evidence="1 2" type="primary">gatC</name>
    <name evidence="2" type="ORF">5G12_038</name>
</gene>
<dbReference type="GO" id="GO:0050567">
    <property type="term" value="F:glutaminyl-tRNA synthase (glutamine-hydrolyzing) activity"/>
    <property type="evidence" value="ECO:0007669"/>
    <property type="project" value="UniProtKB-UniRule"/>
</dbReference>
<comment type="similarity">
    <text evidence="1">Belongs to the GatC family.</text>
</comment>
<dbReference type="GO" id="GO:0050566">
    <property type="term" value="F:asparaginyl-tRNA synthase (glutamine-hydrolyzing) activity"/>
    <property type="evidence" value="ECO:0007669"/>
    <property type="project" value="RHEA"/>
</dbReference>
<comment type="function">
    <text evidence="1">Allows the formation of correctly charged Asn-tRNA(Asn) or Gln-tRNA(Gln) through the transamidation of misacylated Asp-tRNA(Asn) or Glu-tRNA(Gln) in organisms which lack either or both of asparaginyl-tRNA or glutaminyl-tRNA synthetases. The reaction takes place in the presence of glutamine and ATP through an activated phospho-Asp-tRNA(Asn) or phospho-Glu-tRNA(Gln).</text>
</comment>
<dbReference type="GO" id="GO:0016740">
    <property type="term" value="F:transferase activity"/>
    <property type="evidence" value="ECO:0007669"/>
    <property type="project" value="UniProtKB-KW"/>
</dbReference>
<evidence type="ECO:0000256" key="1">
    <source>
        <dbReference type="HAMAP-Rule" id="MF_00122"/>
    </source>
</evidence>
<dbReference type="GO" id="GO:0070681">
    <property type="term" value="P:glutaminyl-tRNAGln biosynthesis via transamidation"/>
    <property type="evidence" value="ECO:0007669"/>
    <property type="project" value="TreeGrafter"/>
</dbReference>
<comment type="subunit">
    <text evidence="1">Heterotrimer of A, B and C subunits.</text>
</comment>
<dbReference type="InterPro" id="IPR036113">
    <property type="entry name" value="Asp/Glu-ADT_sf_sub_c"/>
</dbReference>
<dbReference type="PANTHER" id="PTHR15004">
    <property type="entry name" value="GLUTAMYL-TRNA(GLN) AMIDOTRANSFERASE SUBUNIT C, MITOCHONDRIAL"/>
    <property type="match status" value="1"/>
</dbReference>
<protein>
    <recommendedName>
        <fullName evidence="1">Aspartyl/glutamyl-tRNA(Asn/Gln) amidotransferase subunit C</fullName>
        <shortName evidence="1">Asp/Glu-ADT subunit C</shortName>
        <ecNumber evidence="1">6.3.5.-</ecNumber>
    </recommendedName>
</protein>
<dbReference type="PANTHER" id="PTHR15004:SF0">
    <property type="entry name" value="GLUTAMYL-TRNA(GLN) AMIDOTRANSFERASE SUBUNIT C, MITOCHONDRIAL"/>
    <property type="match status" value="1"/>
</dbReference>
<reference evidence="2" key="1">
    <citation type="submission" date="2016-04" db="EMBL/GenBank/DDBJ databases">
        <title>Exploring the genomic information of specific uncultured soil bacteria through a new metagenomic library-based strategy.</title>
        <authorList>
            <person name="Liu Y."/>
            <person name="Zhang R."/>
        </authorList>
    </citation>
    <scope>NUCLEOTIDE SEQUENCE</scope>
</reference>
<dbReference type="EMBL" id="KT342857">
    <property type="protein sequence ID" value="ALG05297.2"/>
    <property type="molecule type" value="Genomic_DNA"/>
</dbReference>
<keyword evidence="2" id="KW-0808">Transferase</keyword>
<dbReference type="InterPro" id="IPR003837">
    <property type="entry name" value="GatC"/>
</dbReference>
<keyword evidence="1" id="KW-0436">Ligase</keyword>
<organism evidence="2">
    <name type="scientific">uncultured bacterium 5G12</name>
    <dbReference type="NCBI Taxonomy" id="1701325"/>
    <lineage>
        <taxon>Bacteria</taxon>
        <taxon>environmental samples</taxon>
    </lineage>
</organism>
<accession>A0A0N9HTU5</accession>
<dbReference type="GO" id="GO:0005524">
    <property type="term" value="F:ATP binding"/>
    <property type="evidence" value="ECO:0007669"/>
    <property type="project" value="UniProtKB-KW"/>
</dbReference>
<proteinExistence type="inferred from homology"/>
<evidence type="ECO:0000313" key="2">
    <source>
        <dbReference type="EMBL" id="ALG05297.2"/>
    </source>
</evidence>
<dbReference type="AlphaFoldDB" id="A0A0N9HTU5"/>